<feature type="transmembrane region" description="Helical" evidence="11">
    <location>
        <begin position="271"/>
        <end position="294"/>
    </location>
</feature>
<feature type="region of interest" description="Disordered" evidence="10">
    <location>
        <begin position="581"/>
        <end position="734"/>
    </location>
</feature>
<feature type="transmembrane region" description="Helical" evidence="11">
    <location>
        <begin position="74"/>
        <end position="92"/>
    </location>
</feature>
<feature type="transmembrane region" description="Helical" evidence="11">
    <location>
        <begin position="336"/>
        <end position="357"/>
    </location>
</feature>
<dbReference type="GO" id="GO:0036503">
    <property type="term" value="P:ERAD pathway"/>
    <property type="evidence" value="ECO:0007669"/>
    <property type="project" value="TreeGrafter"/>
</dbReference>
<dbReference type="Gene3D" id="3.30.40.10">
    <property type="entry name" value="Zinc/RING finger domain, C3HC4 (zinc finger)"/>
    <property type="match status" value="1"/>
</dbReference>
<protein>
    <recommendedName>
        <fullName evidence="8">RING finger protein 145</fullName>
    </recommendedName>
</protein>
<accession>A0A2U9CJ27</accession>
<dbReference type="InterPro" id="IPR001841">
    <property type="entry name" value="Znf_RING"/>
</dbReference>
<dbReference type="FunFam" id="3.30.40.10:FF:000145">
    <property type="entry name" value="RING finger protein 145"/>
    <property type="match status" value="1"/>
</dbReference>
<evidence type="ECO:0000313" key="14">
    <source>
        <dbReference type="Proteomes" id="UP000246464"/>
    </source>
</evidence>
<evidence type="ECO:0000256" key="2">
    <source>
        <dbReference type="ARBA" id="ARBA00022692"/>
    </source>
</evidence>
<evidence type="ECO:0000313" key="13">
    <source>
        <dbReference type="EMBL" id="AWP16050.1"/>
    </source>
</evidence>
<keyword evidence="2 11" id="KW-0812">Transmembrane</keyword>
<keyword evidence="14" id="KW-1185">Reference proteome</keyword>
<feature type="transmembrane region" description="Helical" evidence="11">
    <location>
        <begin position="477"/>
        <end position="496"/>
    </location>
</feature>
<keyword evidence="3" id="KW-0479">Metal-binding</keyword>
<dbReference type="Proteomes" id="UP000246464">
    <property type="component" value="Chromosome 17"/>
</dbReference>
<keyword evidence="6 11" id="KW-1133">Transmembrane helix</keyword>
<dbReference type="GO" id="GO:0043161">
    <property type="term" value="P:proteasome-mediated ubiquitin-dependent protein catabolic process"/>
    <property type="evidence" value="ECO:0007669"/>
    <property type="project" value="TreeGrafter"/>
</dbReference>
<feature type="transmembrane region" description="Helical" evidence="11">
    <location>
        <begin position="169"/>
        <end position="190"/>
    </location>
</feature>
<dbReference type="GO" id="GO:0061630">
    <property type="term" value="F:ubiquitin protein ligase activity"/>
    <property type="evidence" value="ECO:0007669"/>
    <property type="project" value="TreeGrafter"/>
</dbReference>
<feature type="compositionally biased region" description="Basic and acidic residues" evidence="10">
    <location>
        <begin position="628"/>
        <end position="640"/>
    </location>
</feature>
<feature type="transmembrane region" description="Helical" evidence="11">
    <location>
        <begin position="141"/>
        <end position="163"/>
    </location>
</feature>
<dbReference type="InterPro" id="IPR011016">
    <property type="entry name" value="Znf_RING-CH"/>
</dbReference>
<keyword evidence="4 9" id="KW-0863">Zinc-finger</keyword>
<evidence type="ECO:0000256" key="7">
    <source>
        <dbReference type="ARBA" id="ARBA00023136"/>
    </source>
</evidence>
<feature type="region of interest" description="Disordered" evidence="10">
    <location>
        <begin position="768"/>
        <end position="787"/>
    </location>
</feature>
<dbReference type="AlphaFoldDB" id="A0A2U9CJ27"/>
<dbReference type="SMART" id="SM00184">
    <property type="entry name" value="RING"/>
    <property type="match status" value="1"/>
</dbReference>
<sequence length="787" mass="87139">MPRLDELANVALRVPSILVLDLLYKCDIDGVTEHVRAKNEDMLFKYKYVIWNMYYLGHVMNVVVLVLPLRHIVTLYLHVLAALLLYMGHQVSKDYVREELHYGYEGAVYLDYLAFNRFVSAMTSQIILSTLCAFLMRTRKVWLFSAHVLPLLARLCTAPLTALLTVNTFSMGLTGSAIAVFLLSNIFVPYRLAKAAYSELLQVEVIELYRLLAVGISLWNQFAVPVLFSVFWFVLFVVQLFSDTMAGSATSASHQGIFLLTSVSECCATPYSLLGLTFVVSYLALGLLNLCKFYLGGHAAVQNENVMHRGVTEGVTLLLLALQTGLLDMQVLQRTFLLSIILFIVVTSTLQSMIEITDPVILALGASRNRSLWKHFRGLSMCLLLLVFPVFMAYKISLFFHMDFWLLILVSSCMLTSLQVTGTMLIYSLFMVELFRSDPIESLDEVIYWVNAVSRVLEFVVALCVVAYGTWESLFGEWSWMGASVIIIHSYFNVWLRGQSGWRSFLLRQEAAKKINSLPRATAQQLQQHNDVCSICFQEMSSGVITYCRHFFHGNCLRKWLYVQETCPMCHQTVRPTGPVQGEAAGEAAGDAAGDAPAERDSGPEGIRTPDDGAPQETQSDDVTPDPIEERQQREEEARGTSEGGACGTEDKDEPAEPRAAQGLRFSSSGDLIGFVNPPSSCSSGGLRCSHVRRSQTSPPHVHNPGEAGDKDSPLPATPDDLSENRVEEQCDSRGAGLEDGATFCLRVPRNGSAGDHDSCDGTLKSCTNLDSSKSNGADEESRGCLT</sequence>
<dbReference type="PROSITE" id="PS50089">
    <property type="entry name" value="ZF_RING_2"/>
    <property type="match status" value="1"/>
</dbReference>
<feature type="compositionally biased region" description="Basic and acidic residues" evidence="10">
    <location>
        <begin position="723"/>
        <end position="732"/>
    </location>
</feature>
<feature type="domain" description="RING-type" evidence="12">
    <location>
        <begin position="533"/>
        <end position="571"/>
    </location>
</feature>
<evidence type="ECO:0000256" key="5">
    <source>
        <dbReference type="ARBA" id="ARBA00022833"/>
    </source>
</evidence>
<dbReference type="Pfam" id="PF13705">
    <property type="entry name" value="TRC8_N"/>
    <property type="match status" value="1"/>
</dbReference>
<feature type="transmembrane region" description="Helical" evidence="11">
    <location>
        <begin position="448"/>
        <end position="471"/>
    </location>
</feature>
<dbReference type="GO" id="GO:0016020">
    <property type="term" value="C:membrane"/>
    <property type="evidence" value="ECO:0007669"/>
    <property type="project" value="UniProtKB-SubCell"/>
</dbReference>
<feature type="compositionally biased region" description="Low complexity" evidence="10">
    <location>
        <begin position="582"/>
        <end position="596"/>
    </location>
</feature>
<evidence type="ECO:0000256" key="4">
    <source>
        <dbReference type="ARBA" id="ARBA00022771"/>
    </source>
</evidence>
<proteinExistence type="predicted"/>
<evidence type="ECO:0000256" key="10">
    <source>
        <dbReference type="SAM" id="MobiDB-lite"/>
    </source>
</evidence>
<dbReference type="SMART" id="SM00744">
    <property type="entry name" value="RINGv"/>
    <property type="match status" value="1"/>
</dbReference>
<evidence type="ECO:0000259" key="12">
    <source>
        <dbReference type="PROSITE" id="PS50089"/>
    </source>
</evidence>
<dbReference type="EMBL" id="CP026259">
    <property type="protein sequence ID" value="AWP16050.1"/>
    <property type="molecule type" value="Genomic_DNA"/>
</dbReference>
<dbReference type="PANTHER" id="PTHR22763">
    <property type="entry name" value="RING ZINC FINGER PROTEIN"/>
    <property type="match status" value="1"/>
</dbReference>
<dbReference type="CDD" id="cd16476">
    <property type="entry name" value="RING-H2_RNF139-like"/>
    <property type="match status" value="1"/>
</dbReference>
<feature type="transmembrane region" description="Helical" evidence="11">
    <location>
        <begin position="211"/>
        <end position="235"/>
    </location>
</feature>
<gene>
    <name evidence="13" type="ORF">SMAX5B_009118</name>
</gene>
<feature type="transmembrane region" description="Helical" evidence="11">
    <location>
        <begin position="112"/>
        <end position="134"/>
    </location>
</feature>
<evidence type="ECO:0000256" key="6">
    <source>
        <dbReference type="ARBA" id="ARBA00022989"/>
    </source>
</evidence>
<organism evidence="13 14">
    <name type="scientific">Scophthalmus maximus</name>
    <name type="common">Turbot</name>
    <name type="synonym">Psetta maxima</name>
    <dbReference type="NCBI Taxonomy" id="52904"/>
    <lineage>
        <taxon>Eukaryota</taxon>
        <taxon>Metazoa</taxon>
        <taxon>Chordata</taxon>
        <taxon>Craniata</taxon>
        <taxon>Vertebrata</taxon>
        <taxon>Euteleostomi</taxon>
        <taxon>Actinopterygii</taxon>
        <taxon>Neopterygii</taxon>
        <taxon>Teleostei</taxon>
        <taxon>Neoteleostei</taxon>
        <taxon>Acanthomorphata</taxon>
        <taxon>Carangaria</taxon>
        <taxon>Pleuronectiformes</taxon>
        <taxon>Pleuronectoidei</taxon>
        <taxon>Scophthalmidae</taxon>
        <taxon>Scophthalmus</taxon>
    </lineage>
</organism>
<name>A0A2U9CJ27_SCOMX</name>
<keyword evidence="5" id="KW-0862">Zinc</keyword>
<evidence type="ECO:0000256" key="11">
    <source>
        <dbReference type="SAM" id="Phobius"/>
    </source>
</evidence>
<dbReference type="InterPro" id="IPR025754">
    <property type="entry name" value="TRC8_N_dom"/>
</dbReference>
<feature type="transmembrane region" description="Helical" evidence="11">
    <location>
        <begin position="404"/>
        <end position="427"/>
    </location>
</feature>
<dbReference type="STRING" id="52904.ENSSMAP00000013922"/>
<dbReference type="SUPFAM" id="SSF57850">
    <property type="entry name" value="RING/U-box"/>
    <property type="match status" value="1"/>
</dbReference>
<evidence type="ECO:0000256" key="8">
    <source>
        <dbReference type="ARBA" id="ARBA00035709"/>
    </source>
</evidence>
<evidence type="ECO:0000256" key="1">
    <source>
        <dbReference type="ARBA" id="ARBA00004141"/>
    </source>
</evidence>
<feature type="compositionally biased region" description="Basic and acidic residues" evidence="10">
    <location>
        <begin position="597"/>
        <end position="611"/>
    </location>
</feature>
<evidence type="ECO:0000256" key="3">
    <source>
        <dbReference type="ARBA" id="ARBA00022723"/>
    </source>
</evidence>
<feature type="transmembrane region" description="Helical" evidence="11">
    <location>
        <begin position="378"/>
        <end position="398"/>
    </location>
</feature>
<comment type="subcellular location">
    <subcellularLocation>
        <location evidence="1">Membrane</location>
        <topology evidence="1">Multi-pass membrane protein</topology>
    </subcellularLocation>
</comment>
<dbReference type="GO" id="GO:0008270">
    <property type="term" value="F:zinc ion binding"/>
    <property type="evidence" value="ECO:0007669"/>
    <property type="project" value="UniProtKB-KW"/>
</dbReference>
<feature type="transmembrane region" description="Helical" evidence="11">
    <location>
        <begin position="48"/>
        <end position="67"/>
    </location>
</feature>
<dbReference type="InterPro" id="IPR050731">
    <property type="entry name" value="HRD1_E3_ubiq-ligases"/>
</dbReference>
<reference evidence="13 14" key="1">
    <citation type="submission" date="2017-12" db="EMBL/GenBank/DDBJ databases">
        <title>Integrating genomic resources of turbot (Scophthalmus maximus) in depth evaluation of genetic and physical mapping variation across individuals.</title>
        <authorList>
            <person name="Martinez P."/>
        </authorList>
    </citation>
    <scope>NUCLEOTIDE SEQUENCE [LARGE SCALE GENOMIC DNA]</scope>
</reference>
<dbReference type="Pfam" id="PF13639">
    <property type="entry name" value="zf-RING_2"/>
    <property type="match status" value="1"/>
</dbReference>
<dbReference type="PANTHER" id="PTHR22763:SF164">
    <property type="entry name" value="RING FINGER PROTEIN 145-LIKE"/>
    <property type="match status" value="1"/>
</dbReference>
<dbReference type="InterPro" id="IPR013083">
    <property type="entry name" value="Znf_RING/FYVE/PHD"/>
</dbReference>
<dbReference type="GO" id="GO:0012505">
    <property type="term" value="C:endomembrane system"/>
    <property type="evidence" value="ECO:0007669"/>
    <property type="project" value="TreeGrafter"/>
</dbReference>
<evidence type="ECO:0000256" key="9">
    <source>
        <dbReference type="PROSITE-ProRule" id="PRU00175"/>
    </source>
</evidence>
<keyword evidence="7 11" id="KW-0472">Membrane</keyword>